<evidence type="ECO:0000256" key="5">
    <source>
        <dbReference type="ARBA" id="ARBA00023049"/>
    </source>
</evidence>
<proteinExistence type="inferred from homology"/>
<accession>A0A4D4JAU7</accession>
<dbReference type="EMBL" id="BJFL01000069">
    <property type="protein sequence ID" value="GDY33945.1"/>
    <property type="molecule type" value="Genomic_DNA"/>
</dbReference>
<reference evidence="10" key="1">
    <citation type="submission" date="2019-04" db="EMBL/GenBank/DDBJ databases">
        <title>Draft genome sequence of Pseudonocardiaceae bacterium SL3-2-4.</title>
        <authorList>
            <person name="Ningsih F."/>
            <person name="Yokota A."/>
            <person name="Sakai Y."/>
            <person name="Nanatani K."/>
            <person name="Yabe S."/>
            <person name="Oetari A."/>
            <person name="Sjamsuridzal W."/>
        </authorList>
    </citation>
    <scope>NUCLEOTIDE SEQUENCE [LARGE SCALE GENOMIC DNA]</scope>
    <source>
        <strain evidence="10">SL3-2-4</strain>
    </source>
</reference>
<dbReference type="GO" id="GO:0004222">
    <property type="term" value="F:metalloendopeptidase activity"/>
    <property type="evidence" value="ECO:0007669"/>
    <property type="project" value="InterPro"/>
</dbReference>
<evidence type="ECO:0000313" key="10">
    <source>
        <dbReference type="Proteomes" id="UP000298860"/>
    </source>
</evidence>
<feature type="transmembrane region" description="Helical" evidence="7">
    <location>
        <begin position="276"/>
        <end position="299"/>
    </location>
</feature>
<keyword evidence="7" id="KW-0472">Membrane</keyword>
<evidence type="ECO:0000313" key="9">
    <source>
        <dbReference type="EMBL" id="GDY33945.1"/>
    </source>
</evidence>
<dbReference type="GO" id="GO:0046872">
    <property type="term" value="F:metal ion binding"/>
    <property type="evidence" value="ECO:0007669"/>
    <property type="project" value="UniProtKB-KW"/>
</dbReference>
<keyword evidence="2" id="KW-0479">Metal-binding</keyword>
<evidence type="ECO:0000256" key="4">
    <source>
        <dbReference type="ARBA" id="ARBA00022833"/>
    </source>
</evidence>
<comment type="similarity">
    <text evidence="6">Belongs to the peptidase M48 family.</text>
</comment>
<keyword evidence="7" id="KW-1133">Transmembrane helix</keyword>
<comment type="cofactor">
    <cofactor evidence="6">
        <name>Zn(2+)</name>
        <dbReference type="ChEBI" id="CHEBI:29105"/>
    </cofactor>
    <text evidence="6">Binds 1 zinc ion per subunit.</text>
</comment>
<dbReference type="InterPro" id="IPR001915">
    <property type="entry name" value="Peptidase_M48"/>
</dbReference>
<feature type="domain" description="Peptidase M48" evidence="8">
    <location>
        <begin position="129"/>
        <end position="274"/>
    </location>
</feature>
<keyword evidence="1 6" id="KW-0645">Protease</keyword>
<dbReference type="RefSeq" id="WP_137816844.1">
    <property type="nucleotide sequence ID" value="NZ_BJFL01000069.1"/>
</dbReference>
<dbReference type="Gene3D" id="3.30.2010.10">
    <property type="entry name" value="Metalloproteases ('zincins'), catalytic domain"/>
    <property type="match status" value="1"/>
</dbReference>
<gene>
    <name evidence="9" type="ORF">GTS_55780</name>
</gene>
<evidence type="ECO:0000256" key="1">
    <source>
        <dbReference type="ARBA" id="ARBA00022670"/>
    </source>
</evidence>
<dbReference type="AlphaFoldDB" id="A0A4D4JAU7"/>
<keyword evidence="5 6" id="KW-0482">Metalloprotease</keyword>
<dbReference type="OrthoDB" id="3541294at2"/>
<evidence type="ECO:0000256" key="3">
    <source>
        <dbReference type="ARBA" id="ARBA00022801"/>
    </source>
</evidence>
<comment type="caution">
    <text evidence="9">The sequence shown here is derived from an EMBL/GenBank/DDBJ whole genome shotgun (WGS) entry which is preliminary data.</text>
</comment>
<keyword evidence="4 6" id="KW-0862">Zinc</keyword>
<dbReference type="InterPro" id="IPR052173">
    <property type="entry name" value="Beta-lactam_resp_regulator"/>
</dbReference>
<evidence type="ECO:0000259" key="8">
    <source>
        <dbReference type="Pfam" id="PF01435"/>
    </source>
</evidence>
<dbReference type="Proteomes" id="UP000298860">
    <property type="component" value="Unassembled WGS sequence"/>
</dbReference>
<evidence type="ECO:0000256" key="7">
    <source>
        <dbReference type="SAM" id="Phobius"/>
    </source>
</evidence>
<keyword evidence="3 6" id="KW-0378">Hydrolase</keyword>
<name>A0A4D4JAU7_9PSEU</name>
<evidence type="ECO:0000256" key="2">
    <source>
        <dbReference type="ARBA" id="ARBA00022723"/>
    </source>
</evidence>
<evidence type="ECO:0000256" key="6">
    <source>
        <dbReference type="RuleBase" id="RU003983"/>
    </source>
</evidence>
<feature type="transmembrane region" description="Helical" evidence="7">
    <location>
        <begin position="81"/>
        <end position="105"/>
    </location>
</feature>
<organism evidence="9 10">
    <name type="scientific">Gandjariella thermophila</name>
    <dbReference type="NCBI Taxonomy" id="1931992"/>
    <lineage>
        <taxon>Bacteria</taxon>
        <taxon>Bacillati</taxon>
        <taxon>Actinomycetota</taxon>
        <taxon>Actinomycetes</taxon>
        <taxon>Pseudonocardiales</taxon>
        <taxon>Pseudonocardiaceae</taxon>
        <taxon>Gandjariella</taxon>
    </lineage>
</organism>
<dbReference type="PANTHER" id="PTHR34978">
    <property type="entry name" value="POSSIBLE SENSOR-TRANSDUCER PROTEIN BLAR"/>
    <property type="match status" value="1"/>
</dbReference>
<keyword evidence="10" id="KW-1185">Reference proteome</keyword>
<dbReference type="PANTHER" id="PTHR34978:SF3">
    <property type="entry name" value="SLR0241 PROTEIN"/>
    <property type="match status" value="1"/>
</dbReference>
<keyword evidence="7" id="KW-0812">Transmembrane</keyword>
<sequence length="315" mass="33332">MTIVVTGVVVAVAASLVLPITARHAGRRLPPAALVPLLTATALTAAACLGFMLCALALAVAARENPLAATGHWSPTILRHLLPVPTALGLTAGIIVGVLAGSAAWRVLTTSRALLHAEHLARNLPPQGSTVIDDEIPDAYTLAGIQGRIVITTAMLRALRPEEQRVLYAHEHSHLRHRHHLYLQLTRIAATANPLLRPLVAIVRHGIERWADEDAVRAVGNRRTVAAAIARAGLARARAQRTNAATPRLALGGADHGTADRVAALLATPSQPHPRIAFAMMGLLLVALLTSLATTALTVHTTFERAEQHTLISTH</sequence>
<protein>
    <submittedName>
        <fullName evidence="9">Membrane protein</fullName>
    </submittedName>
</protein>
<feature type="transmembrane region" description="Helical" evidence="7">
    <location>
        <begin position="35"/>
        <end position="60"/>
    </location>
</feature>
<dbReference type="GO" id="GO:0006508">
    <property type="term" value="P:proteolysis"/>
    <property type="evidence" value="ECO:0007669"/>
    <property type="project" value="UniProtKB-KW"/>
</dbReference>
<dbReference type="Pfam" id="PF01435">
    <property type="entry name" value="Peptidase_M48"/>
    <property type="match status" value="1"/>
</dbReference>